<evidence type="ECO:0000259" key="1">
    <source>
        <dbReference type="PROSITE" id="PS51186"/>
    </source>
</evidence>
<dbReference type="Pfam" id="PF00583">
    <property type="entry name" value="Acetyltransf_1"/>
    <property type="match status" value="1"/>
</dbReference>
<keyword evidence="2" id="KW-0808">Transferase</keyword>
<dbReference type="Gene3D" id="3.40.630.30">
    <property type="match status" value="1"/>
</dbReference>
<dbReference type="RefSeq" id="WP_197646150.1">
    <property type="nucleotide sequence ID" value="NZ_JAEACP010000017.1"/>
</dbReference>
<name>A0ABV7E227_9RHOB</name>
<dbReference type="EC" id="2.3.-.-" evidence="2"/>
<reference evidence="3" key="1">
    <citation type="journal article" date="2019" name="Int. J. Syst. Evol. Microbiol.">
        <title>The Global Catalogue of Microorganisms (GCM) 10K type strain sequencing project: providing services to taxonomists for standard genome sequencing and annotation.</title>
        <authorList>
            <consortium name="The Broad Institute Genomics Platform"/>
            <consortium name="The Broad Institute Genome Sequencing Center for Infectious Disease"/>
            <person name="Wu L."/>
            <person name="Ma J."/>
        </authorList>
    </citation>
    <scope>NUCLEOTIDE SEQUENCE [LARGE SCALE GENOMIC DNA]</scope>
    <source>
        <strain evidence="3">KCTC 62102</strain>
    </source>
</reference>
<dbReference type="GO" id="GO:0016746">
    <property type="term" value="F:acyltransferase activity"/>
    <property type="evidence" value="ECO:0007669"/>
    <property type="project" value="UniProtKB-KW"/>
</dbReference>
<dbReference type="EMBL" id="JBHRSM010000052">
    <property type="protein sequence ID" value="MFC3088349.1"/>
    <property type="molecule type" value="Genomic_DNA"/>
</dbReference>
<proteinExistence type="predicted"/>
<comment type="caution">
    <text evidence="2">The sequence shown here is derived from an EMBL/GenBank/DDBJ whole genome shotgun (WGS) entry which is preliminary data.</text>
</comment>
<organism evidence="2 3">
    <name type="scientific">Tabrizicola soli</name>
    <dbReference type="NCBI Taxonomy" id="2185115"/>
    <lineage>
        <taxon>Bacteria</taxon>
        <taxon>Pseudomonadati</taxon>
        <taxon>Pseudomonadota</taxon>
        <taxon>Alphaproteobacteria</taxon>
        <taxon>Rhodobacterales</taxon>
        <taxon>Paracoccaceae</taxon>
        <taxon>Tabrizicola</taxon>
    </lineage>
</organism>
<feature type="domain" description="N-acetyltransferase" evidence="1">
    <location>
        <begin position="4"/>
        <end position="191"/>
    </location>
</feature>
<dbReference type="InterPro" id="IPR000182">
    <property type="entry name" value="GNAT_dom"/>
</dbReference>
<keyword evidence="2" id="KW-0012">Acyltransferase</keyword>
<sequence length="191" mass="21130">MPDLQIHPLTPDRIPDFVALFGPDGACYGCWCTSFRLRPKVRQAMTGDERREVMLDRIRRGPPPGLLLYDGDDPVGWMQIGPRADVPEWNNPGRVSSPRPDAPADDPAVWAITCFFFRRSHRGKGLTHALLAEGIAHARRSGARTLEAAPILGSRPKSIPLFVGPARTFQDAGFQTVAAVKETRPLMRLVL</sequence>
<keyword evidence="3" id="KW-1185">Reference proteome</keyword>
<dbReference type="PROSITE" id="PS51186">
    <property type="entry name" value="GNAT"/>
    <property type="match status" value="1"/>
</dbReference>
<dbReference type="InterPro" id="IPR016181">
    <property type="entry name" value="Acyl_CoA_acyltransferase"/>
</dbReference>
<dbReference type="CDD" id="cd04301">
    <property type="entry name" value="NAT_SF"/>
    <property type="match status" value="1"/>
</dbReference>
<accession>A0ABV7E227</accession>
<gene>
    <name evidence="2" type="ORF">ACFOD6_20100</name>
</gene>
<evidence type="ECO:0000313" key="3">
    <source>
        <dbReference type="Proteomes" id="UP001595445"/>
    </source>
</evidence>
<protein>
    <submittedName>
        <fullName evidence="2">GNAT family N-acetyltransferase</fullName>
        <ecNumber evidence="2">2.3.-.-</ecNumber>
    </submittedName>
</protein>
<dbReference type="Proteomes" id="UP001595445">
    <property type="component" value="Unassembled WGS sequence"/>
</dbReference>
<dbReference type="SUPFAM" id="SSF55729">
    <property type="entry name" value="Acyl-CoA N-acyltransferases (Nat)"/>
    <property type="match status" value="1"/>
</dbReference>
<evidence type="ECO:0000313" key="2">
    <source>
        <dbReference type="EMBL" id="MFC3088349.1"/>
    </source>
</evidence>